<evidence type="ECO:0000256" key="6">
    <source>
        <dbReference type="SAM" id="MobiDB-lite"/>
    </source>
</evidence>
<proteinExistence type="predicted"/>
<organism evidence="8 9">
    <name type="scientific">Helicocarpus griseus UAMH5409</name>
    <dbReference type="NCBI Taxonomy" id="1447875"/>
    <lineage>
        <taxon>Eukaryota</taxon>
        <taxon>Fungi</taxon>
        <taxon>Dikarya</taxon>
        <taxon>Ascomycota</taxon>
        <taxon>Pezizomycotina</taxon>
        <taxon>Eurotiomycetes</taxon>
        <taxon>Eurotiomycetidae</taxon>
        <taxon>Onygenales</taxon>
        <taxon>Ajellomycetaceae</taxon>
        <taxon>Helicocarpus</taxon>
    </lineage>
</organism>
<dbReference type="GO" id="GO:0008622">
    <property type="term" value="C:epsilon DNA polymerase complex"/>
    <property type="evidence" value="ECO:0007669"/>
    <property type="project" value="TreeGrafter"/>
</dbReference>
<dbReference type="PANTHER" id="PTHR46172:SF1">
    <property type="entry name" value="DNA POLYMERASE EPSILON SUBUNIT 3"/>
    <property type="match status" value="1"/>
</dbReference>
<dbReference type="GO" id="GO:0031507">
    <property type="term" value="P:heterochromatin formation"/>
    <property type="evidence" value="ECO:0007669"/>
    <property type="project" value="TreeGrafter"/>
</dbReference>
<dbReference type="Pfam" id="PF00808">
    <property type="entry name" value="CBFD_NFYB_HMF"/>
    <property type="match status" value="1"/>
</dbReference>
<dbReference type="GO" id="GO:0008623">
    <property type="term" value="C:CHRAC"/>
    <property type="evidence" value="ECO:0007669"/>
    <property type="project" value="TreeGrafter"/>
</dbReference>
<dbReference type="OrthoDB" id="1707486at2759"/>
<evidence type="ECO:0000313" key="8">
    <source>
        <dbReference type="EMBL" id="PGG96373.1"/>
    </source>
</evidence>
<comment type="caution">
    <text evidence="8">The sequence shown here is derived from an EMBL/GenBank/DDBJ whole genome shotgun (WGS) entry which is preliminary data.</text>
</comment>
<dbReference type="InterPro" id="IPR009072">
    <property type="entry name" value="Histone-fold"/>
</dbReference>
<dbReference type="STRING" id="1447875.A0A2B7WA01"/>
<keyword evidence="3" id="KW-0539">Nucleus</keyword>
<dbReference type="AlphaFoldDB" id="A0A2B7WA01"/>
<dbReference type="GO" id="GO:0006974">
    <property type="term" value="P:DNA damage response"/>
    <property type="evidence" value="ECO:0007669"/>
    <property type="project" value="TreeGrafter"/>
</dbReference>
<gene>
    <name evidence="8" type="ORF">AJ79_09613</name>
</gene>
<dbReference type="EMBL" id="PDNB01000283">
    <property type="protein sequence ID" value="PGG96373.1"/>
    <property type="molecule type" value="Genomic_DNA"/>
</dbReference>
<name>A0A2B7WA01_9EURO</name>
<protein>
    <recommendedName>
        <fullName evidence="4">DNA polymerase epsilon subunit D</fullName>
    </recommendedName>
    <alternativeName>
        <fullName evidence="5">DNA polymerase II subunit D</fullName>
    </alternativeName>
</protein>
<feature type="compositionally biased region" description="Low complexity" evidence="6">
    <location>
        <begin position="30"/>
        <end position="40"/>
    </location>
</feature>
<dbReference type="SUPFAM" id="SSF47113">
    <property type="entry name" value="Histone-fold"/>
    <property type="match status" value="1"/>
</dbReference>
<evidence type="ECO:0000259" key="7">
    <source>
        <dbReference type="Pfam" id="PF00808"/>
    </source>
</evidence>
<keyword evidence="9" id="KW-1185">Reference proteome</keyword>
<dbReference type="InterPro" id="IPR051377">
    <property type="entry name" value="DNA_Pol-Epsilon_Subunit"/>
</dbReference>
<evidence type="ECO:0000256" key="1">
    <source>
        <dbReference type="ARBA" id="ARBA00004123"/>
    </source>
</evidence>
<evidence type="ECO:0000313" key="9">
    <source>
        <dbReference type="Proteomes" id="UP000223968"/>
    </source>
</evidence>
<dbReference type="Proteomes" id="UP000223968">
    <property type="component" value="Unassembled WGS sequence"/>
</dbReference>
<dbReference type="GO" id="GO:0031490">
    <property type="term" value="F:chromatin DNA binding"/>
    <property type="evidence" value="ECO:0007669"/>
    <property type="project" value="TreeGrafter"/>
</dbReference>
<feature type="domain" description="Transcription factor CBF/NF-Y/archaeal histone" evidence="7">
    <location>
        <begin position="48"/>
        <end position="108"/>
    </location>
</feature>
<feature type="region of interest" description="Disordered" evidence="6">
    <location>
        <begin position="130"/>
        <end position="271"/>
    </location>
</feature>
<feature type="compositionally biased region" description="Low complexity" evidence="6">
    <location>
        <begin position="1"/>
        <end position="13"/>
    </location>
</feature>
<dbReference type="CDD" id="cd22928">
    <property type="entry name" value="HFD_POLE3_DPB4"/>
    <property type="match status" value="1"/>
</dbReference>
<accession>A0A2B7WA01</accession>
<dbReference type="PANTHER" id="PTHR46172">
    <property type="entry name" value="DNA POLYMERASE EPSILON SUBUNIT 3"/>
    <property type="match status" value="1"/>
</dbReference>
<comment type="subcellular location">
    <subcellularLocation>
        <location evidence="1">Nucleus</location>
    </subcellularLocation>
</comment>
<sequence length="271" mass="28745">MSPRKSTSSAAEASSHDEEHNAPVEGSRTAGGSADAADSGVNVEDYLLPRSLTQRLAKGVLPPNTSIQKDALLAISKAATVFVSYLSSHANEETEKKTVTPQDVFAALSEIEFDAFLPRLERELAVYTEAAAQKRRGKKDRKAGAAAGEGSSKDDGAVEGGAGEPGAKRVKRDGEAQIVVGRGRPGEKVGDVEDEDQTEEEQEQEEEEGEGEEEGEEGGEDEDEEEEEEEEEAQGGGRGEDDVDIDDGASDTARRRHPDLDSGAESDSDGL</sequence>
<evidence type="ECO:0000256" key="2">
    <source>
        <dbReference type="ARBA" id="ARBA00022705"/>
    </source>
</evidence>
<feature type="region of interest" description="Disordered" evidence="6">
    <location>
        <begin position="1"/>
        <end position="40"/>
    </location>
</feature>
<dbReference type="Gene3D" id="1.10.20.10">
    <property type="entry name" value="Histone, subunit A"/>
    <property type="match status" value="1"/>
</dbReference>
<evidence type="ECO:0000256" key="3">
    <source>
        <dbReference type="ARBA" id="ARBA00023242"/>
    </source>
</evidence>
<dbReference type="GO" id="GO:0046982">
    <property type="term" value="F:protein heterodimerization activity"/>
    <property type="evidence" value="ECO:0007669"/>
    <property type="project" value="InterPro"/>
</dbReference>
<reference evidence="8 9" key="1">
    <citation type="submission" date="2017-10" db="EMBL/GenBank/DDBJ databases">
        <title>Comparative genomics in systemic dimorphic fungi from Ajellomycetaceae.</title>
        <authorList>
            <person name="Munoz J.F."/>
            <person name="Mcewen J.G."/>
            <person name="Clay O.K."/>
            <person name="Cuomo C.A."/>
        </authorList>
    </citation>
    <scope>NUCLEOTIDE SEQUENCE [LARGE SCALE GENOMIC DNA]</scope>
    <source>
        <strain evidence="8 9">UAMH5409</strain>
    </source>
</reference>
<evidence type="ECO:0000256" key="5">
    <source>
        <dbReference type="ARBA" id="ARBA00042096"/>
    </source>
</evidence>
<dbReference type="GO" id="GO:0006272">
    <property type="term" value="P:leading strand elongation"/>
    <property type="evidence" value="ECO:0007669"/>
    <property type="project" value="TreeGrafter"/>
</dbReference>
<keyword evidence="2" id="KW-0235">DNA replication</keyword>
<dbReference type="InterPro" id="IPR003958">
    <property type="entry name" value="CBFA_NFYB_domain"/>
</dbReference>
<feature type="compositionally biased region" description="Acidic residues" evidence="6">
    <location>
        <begin position="192"/>
        <end position="233"/>
    </location>
</feature>
<feature type="compositionally biased region" description="Acidic residues" evidence="6">
    <location>
        <begin position="262"/>
        <end position="271"/>
    </location>
</feature>
<evidence type="ECO:0000256" key="4">
    <source>
        <dbReference type="ARBA" id="ARBA00039775"/>
    </source>
</evidence>